<organism evidence="2 3">
    <name type="scientific">Luteimonas lutimaris</name>
    <dbReference type="NCBI Taxonomy" id="698645"/>
    <lineage>
        <taxon>Bacteria</taxon>
        <taxon>Pseudomonadati</taxon>
        <taxon>Pseudomonadota</taxon>
        <taxon>Gammaproteobacteria</taxon>
        <taxon>Lysobacterales</taxon>
        <taxon>Lysobacteraceae</taxon>
        <taxon>Luteimonas</taxon>
    </lineage>
</organism>
<keyword evidence="3" id="KW-1185">Reference proteome</keyword>
<evidence type="ECO:0000313" key="2">
    <source>
        <dbReference type="EMBL" id="GAA3918307.1"/>
    </source>
</evidence>
<keyword evidence="1" id="KW-0732">Signal</keyword>
<name>A0ABP7MDE5_9GAMM</name>
<reference evidence="3" key="1">
    <citation type="journal article" date="2019" name="Int. J. Syst. Evol. Microbiol.">
        <title>The Global Catalogue of Microorganisms (GCM) 10K type strain sequencing project: providing services to taxonomists for standard genome sequencing and annotation.</title>
        <authorList>
            <consortium name="The Broad Institute Genomics Platform"/>
            <consortium name="The Broad Institute Genome Sequencing Center for Infectious Disease"/>
            <person name="Wu L."/>
            <person name="Ma J."/>
        </authorList>
    </citation>
    <scope>NUCLEOTIDE SEQUENCE [LARGE SCALE GENOMIC DNA]</scope>
    <source>
        <strain evidence="3">JCM 16916</strain>
    </source>
</reference>
<accession>A0ABP7MDE5</accession>
<protein>
    <submittedName>
        <fullName evidence="2">Uncharacterized protein</fullName>
    </submittedName>
</protein>
<gene>
    <name evidence="2" type="ORF">GCM10022229_09920</name>
</gene>
<dbReference type="EMBL" id="BAAAZU010000004">
    <property type="protein sequence ID" value="GAA3918307.1"/>
    <property type="molecule type" value="Genomic_DNA"/>
</dbReference>
<feature type="chain" id="PRO_5045355802" evidence="1">
    <location>
        <begin position="21"/>
        <end position="230"/>
    </location>
</feature>
<evidence type="ECO:0000256" key="1">
    <source>
        <dbReference type="SAM" id="SignalP"/>
    </source>
</evidence>
<comment type="caution">
    <text evidence="2">The sequence shown here is derived from an EMBL/GenBank/DDBJ whole genome shotgun (WGS) entry which is preliminary data.</text>
</comment>
<sequence length="230" mass="23885">MRRLILLLPVLLLAPGAALAASIPGSPASPPVAAATPPPAAGNDAINGAVAGVLISTLTEQFGGRAVSLMLDSVNVQPASISDCIVSGEGRARIDGDPDWIGFRFSTLYDTTFGSAAYPDISLGGVTGDERNVPNDPALLRQLDDRVAERLDGEFSGQPVRLQLDSITTVEAGTRYLRINASGIADFGPEGTTPTRIEALYDRRDGAWLRVNYELGASGGLQSLPALAGS</sequence>
<feature type="signal peptide" evidence="1">
    <location>
        <begin position="1"/>
        <end position="20"/>
    </location>
</feature>
<dbReference type="Proteomes" id="UP001501727">
    <property type="component" value="Unassembled WGS sequence"/>
</dbReference>
<proteinExistence type="predicted"/>
<evidence type="ECO:0000313" key="3">
    <source>
        <dbReference type="Proteomes" id="UP001501727"/>
    </source>
</evidence>